<evidence type="ECO:0000313" key="1">
    <source>
        <dbReference type="EMBL" id="MBM7591542.1"/>
    </source>
</evidence>
<gene>
    <name evidence="1" type="ORF">JOD01_003193</name>
</gene>
<keyword evidence="2" id="KW-1185">Reference proteome</keyword>
<dbReference type="RefSeq" id="WP_204519243.1">
    <property type="nucleotide sequence ID" value="NZ_BAABIN010000019.1"/>
</dbReference>
<sequence>MKFSEEMKLSTLWTIEYVKEDGNIVESKVTTDSEVVITRLDKETNELEIDSNGEKVKIDLDDYPKKSESVEMLIEPDIENRVESYEGEYRIFNDYYENQDFWALEWEGETKTTFENDSNEDALGDFAEAIDDLESLEEDLDNAISYGVPGVGFASVIAAICVNPPLALTIGIMTGIAATYGLTQTCLNIMNDMIPHEKKAARAFADIDPSGPAS</sequence>
<evidence type="ECO:0000313" key="2">
    <source>
        <dbReference type="Proteomes" id="UP000717624"/>
    </source>
</evidence>
<reference evidence="1" key="1">
    <citation type="submission" date="2021-01" db="EMBL/GenBank/DDBJ databases">
        <title>Genomic Encyclopedia of Type Strains, Phase IV (KMG-IV): sequencing the most valuable type-strain genomes for metagenomic binning, comparative biology and taxonomic classification.</title>
        <authorList>
            <person name="Goeker M."/>
        </authorList>
    </citation>
    <scope>NUCLEOTIDE SEQUENCE</scope>
    <source>
        <strain evidence="1">DSM 25523</strain>
    </source>
</reference>
<dbReference type="EMBL" id="JAFBEB010000012">
    <property type="protein sequence ID" value="MBM7591542.1"/>
    <property type="molecule type" value="Genomic_DNA"/>
</dbReference>
<dbReference type="NCBIfam" id="NF035925">
    <property type="entry name" value="Geo26A_fam"/>
    <property type="match status" value="1"/>
</dbReference>
<protein>
    <submittedName>
        <fullName evidence="1">Uncharacterized protein</fullName>
    </submittedName>
</protein>
<accession>A0A939BT81</accession>
<dbReference type="AlphaFoldDB" id="A0A939BT81"/>
<comment type="caution">
    <text evidence="1">The sequence shown here is derived from an EMBL/GenBank/DDBJ whole genome shotgun (WGS) entry which is preliminary data.</text>
</comment>
<name>A0A939BT81_9BACL</name>
<dbReference type="Proteomes" id="UP000717624">
    <property type="component" value="Unassembled WGS sequence"/>
</dbReference>
<proteinExistence type="predicted"/>
<organism evidence="1 2">
    <name type="scientific">Brevibacillus fulvus</name>
    <dbReference type="NCBI Taxonomy" id="1125967"/>
    <lineage>
        <taxon>Bacteria</taxon>
        <taxon>Bacillati</taxon>
        <taxon>Bacillota</taxon>
        <taxon>Bacilli</taxon>
        <taxon>Bacillales</taxon>
        <taxon>Paenibacillaceae</taxon>
        <taxon>Brevibacillus</taxon>
    </lineage>
</organism>